<proteinExistence type="predicted"/>
<accession>A0A8S9PFB6</accession>
<name>A0A8S9PFB6_BRACR</name>
<dbReference type="Proteomes" id="UP000712600">
    <property type="component" value="Unassembled WGS sequence"/>
</dbReference>
<evidence type="ECO:0000313" key="1">
    <source>
        <dbReference type="EMBL" id="KAF3512102.1"/>
    </source>
</evidence>
<organism evidence="1 2">
    <name type="scientific">Brassica cretica</name>
    <name type="common">Mustard</name>
    <dbReference type="NCBI Taxonomy" id="69181"/>
    <lineage>
        <taxon>Eukaryota</taxon>
        <taxon>Viridiplantae</taxon>
        <taxon>Streptophyta</taxon>
        <taxon>Embryophyta</taxon>
        <taxon>Tracheophyta</taxon>
        <taxon>Spermatophyta</taxon>
        <taxon>Magnoliopsida</taxon>
        <taxon>eudicotyledons</taxon>
        <taxon>Gunneridae</taxon>
        <taxon>Pentapetalae</taxon>
        <taxon>rosids</taxon>
        <taxon>malvids</taxon>
        <taxon>Brassicales</taxon>
        <taxon>Brassicaceae</taxon>
        <taxon>Brassiceae</taxon>
        <taxon>Brassica</taxon>
    </lineage>
</organism>
<dbReference type="EMBL" id="QGKX02001521">
    <property type="protein sequence ID" value="KAF3512102.1"/>
    <property type="molecule type" value="Genomic_DNA"/>
</dbReference>
<comment type="caution">
    <text evidence="1">The sequence shown here is derived from an EMBL/GenBank/DDBJ whole genome shotgun (WGS) entry which is preliminary data.</text>
</comment>
<sequence length="269" mass="29746">MSTFISSPPFFLNGRGSEVDSGYASSLTKVVTYVATKTVLGLKRRAAPSRKHSLGQSGFSSLQTLASDKACSTCPNCNQQRLRLRRRYDLWGQTNGRASMGIWNASCPLAFASVPFPFASIPERVPKCPCMLISMSIHIVVNDLVSTVKGFAPTNIIKKPRFKWIISIPERVPKFPCILTYMSIQIVVNDLVSTVKGFAATNIIKKPRFKWIISIPERVPKFPCILTYMSIQIVVNDLVSTVKGFAATNLIGIAKLIEFSFFNEGLESV</sequence>
<gene>
    <name evidence="1" type="ORF">F2Q69_00008405</name>
</gene>
<protein>
    <submittedName>
        <fullName evidence="1">Uncharacterized protein</fullName>
    </submittedName>
</protein>
<reference evidence="1" key="1">
    <citation type="submission" date="2019-12" db="EMBL/GenBank/DDBJ databases">
        <title>Genome sequencing and annotation of Brassica cretica.</title>
        <authorList>
            <person name="Studholme D.J."/>
            <person name="Sarris P."/>
        </authorList>
    </citation>
    <scope>NUCLEOTIDE SEQUENCE</scope>
    <source>
        <strain evidence="1">PFS-109/04</strain>
        <tissue evidence="1">Leaf</tissue>
    </source>
</reference>
<evidence type="ECO:0000313" key="2">
    <source>
        <dbReference type="Proteomes" id="UP000712600"/>
    </source>
</evidence>
<dbReference type="AlphaFoldDB" id="A0A8S9PFB6"/>